<dbReference type="EMBL" id="LAZR01006469">
    <property type="protein sequence ID" value="KKM91911.1"/>
    <property type="molecule type" value="Genomic_DNA"/>
</dbReference>
<comment type="caution">
    <text evidence="1">The sequence shown here is derived from an EMBL/GenBank/DDBJ whole genome shotgun (WGS) entry which is preliminary data.</text>
</comment>
<accession>A0A0F9LXQ4</accession>
<name>A0A0F9LXQ4_9ZZZZ</name>
<organism evidence="1">
    <name type="scientific">marine sediment metagenome</name>
    <dbReference type="NCBI Taxonomy" id="412755"/>
    <lineage>
        <taxon>unclassified sequences</taxon>
        <taxon>metagenomes</taxon>
        <taxon>ecological metagenomes</taxon>
    </lineage>
</organism>
<sequence length="59" mass="6820">MDDFIEAVELLLKFIEENDIQDEMADDGDGHIDTWRSPQFDQLLTHTQEKLGEVRGVKS</sequence>
<reference evidence="1" key="1">
    <citation type="journal article" date="2015" name="Nature">
        <title>Complex archaea that bridge the gap between prokaryotes and eukaryotes.</title>
        <authorList>
            <person name="Spang A."/>
            <person name="Saw J.H."/>
            <person name="Jorgensen S.L."/>
            <person name="Zaremba-Niedzwiedzka K."/>
            <person name="Martijn J."/>
            <person name="Lind A.E."/>
            <person name="van Eijk R."/>
            <person name="Schleper C."/>
            <person name="Guy L."/>
            <person name="Ettema T.J."/>
        </authorList>
    </citation>
    <scope>NUCLEOTIDE SEQUENCE</scope>
</reference>
<dbReference type="AlphaFoldDB" id="A0A0F9LXQ4"/>
<proteinExistence type="predicted"/>
<protein>
    <submittedName>
        <fullName evidence="1">Uncharacterized protein</fullName>
    </submittedName>
</protein>
<gene>
    <name evidence="1" type="ORF">LCGC14_1223820</name>
</gene>
<evidence type="ECO:0000313" key="1">
    <source>
        <dbReference type="EMBL" id="KKM91911.1"/>
    </source>
</evidence>